<dbReference type="AlphaFoldDB" id="A0A0S8G539"/>
<organism evidence="5 6">
    <name type="scientific">candidate division TA06 bacterium SM23_40</name>
    <dbReference type="NCBI Taxonomy" id="1703774"/>
    <lineage>
        <taxon>Bacteria</taxon>
        <taxon>Bacteria division TA06</taxon>
    </lineage>
</organism>
<dbReference type="Gene3D" id="2.30.110.10">
    <property type="entry name" value="Electron Transport, Fmn-binding Protein, Chain A"/>
    <property type="match status" value="1"/>
</dbReference>
<evidence type="ECO:0000313" key="5">
    <source>
        <dbReference type="EMBL" id="KPK67036.1"/>
    </source>
</evidence>
<dbReference type="EMBL" id="LJUI01000151">
    <property type="protein sequence ID" value="KPK67036.1"/>
    <property type="molecule type" value="Genomic_DNA"/>
</dbReference>
<sequence length="191" mass="21518">MKQELEANLLSPLPVVLVGAMVGGRPNYLVIGYISPFDFGRYVFFSLYKKRYTRIGIQENRTFSVNIPSENLLAEVEICGTKSGRDVDKGTLFETFLGELETAPMIRECHINMECEVAEILDYGQNEGIIGRVIKSYADPECVVDGKLDMRKVHPILWATGGDFNYYRLGERIGEEEDSADQQEADADPEH</sequence>
<dbReference type="Proteomes" id="UP000051717">
    <property type="component" value="Unassembled WGS sequence"/>
</dbReference>
<protein>
    <recommendedName>
        <fullName evidence="4">Flavin reductase like domain-containing protein</fullName>
    </recommendedName>
</protein>
<keyword evidence="2" id="KW-0285">Flavoprotein</keyword>
<reference evidence="5 6" key="1">
    <citation type="journal article" date="2015" name="Microbiome">
        <title>Genomic resolution of linkages in carbon, nitrogen, and sulfur cycling among widespread estuary sediment bacteria.</title>
        <authorList>
            <person name="Baker B.J."/>
            <person name="Lazar C.S."/>
            <person name="Teske A.P."/>
            <person name="Dick G.J."/>
        </authorList>
    </citation>
    <scope>NUCLEOTIDE SEQUENCE [LARGE SCALE GENOMIC DNA]</scope>
    <source>
        <strain evidence="5">SM23_40</strain>
    </source>
</reference>
<dbReference type="SMART" id="SM00903">
    <property type="entry name" value="Flavin_Reduct"/>
    <property type="match status" value="1"/>
</dbReference>
<dbReference type="InterPro" id="IPR012349">
    <property type="entry name" value="Split_barrel_FMN-bd"/>
</dbReference>
<comment type="similarity">
    <text evidence="3">Belongs to the flavoredoxin family.</text>
</comment>
<gene>
    <name evidence="5" type="ORF">AMJ82_11390</name>
</gene>
<name>A0A0S8G539_UNCT6</name>
<dbReference type="GO" id="GO:0016646">
    <property type="term" value="F:oxidoreductase activity, acting on the CH-NH group of donors, NAD or NADP as acceptor"/>
    <property type="evidence" value="ECO:0007669"/>
    <property type="project" value="UniProtKB-ARBA"/>
</dbReference>
<feature type="domain" description="Flavin reductase like" evidence="4">
    <location>
        <begin position="10"/>
        <end position="150"/>
    </location>
</feature>
<dbReference type="PANTHER" id="PTHR43567">
    <property type="entry name" value="FLAVOREDOXIN-RELATED-RELATED"/>
    <property type="match status" value="1"/>
</dbReference>
<evidence type="ECO:0000256" key="1">
    <source>
        <dbReference type="ARBA" id="ARBA00001917"/>
    </source>
</evidence>
<dbReference type="PANTHER" id="PTHR43567:SF1">
    <property type="entry name" value="FLAVOREDOXIN"/>
    <property type="match status" value="1"/>
</dbReference>
<evidence type="ECO:0000313" key="6">
    <source>
        <dbReference type="Proteomes" id="UP000051717"/>
    </source>
</evidence>
<dbReference type="PATRIC" id="fig|1703774.3.peg.1785"/>
<proteinExistence type="inferred from homology"/>
<evidence type="ECO:0000256" key="3">
    <source>
        <dbReference type="ARBA" id="ARBA00038054"/>
    </source>
</evidence>
<dbReference type="InterPro" id="IPR002563">
    <property type="entry name" value="Flavin_Rdtase-like_dom"/>
</dbReference>
<comment type="cofactor">
    <cofactor evidence="1">
        <name>FMN</name>
        <dbReference type="ChEBI" id="CHEBI:58210"/>
    </cofactor>
</comment>
<evidence type="ECO:0000259" key="4">
    <source>
        <dbReference type="SMART" id="SM00903"/>
    </source>
</evidence>
<accession>A0A0S8G539</accession>
<dbReference type="GO" id="GO:0010181">
    <property type="term" value="F:FMN binding"/>
    <property type="evidence" value="ECO:0007669"/>
    <property type="project" value="InterPro"/>
</dbReference>
<dbReference type="SUPFAM" id="SSF50475">
    <property type="entry name" value="FMN-binding split barrel"/>
    <property type="match status" value="1"/>
</dbReference>
<comment type="caution">
    <text evidence="5">The sequence shown here is derived from an EMBL/GenBank/DDBJ whole genome shotgun (WGS) entry which is preliminary data.</text>
</comment>
<dbReference type="Pfam" id="PF01613">
    <property type="entry name" value="Flavin_Reduct"/>
    <property type="match status" value="1"/>
</dbReference>
<dbReference type="InterPro" id="IPR052174">
    <property type="entry name" value="Flavoredoxin"/>
</dbReference>
<evidence type="ECO:0000256" key="2">
    <source>
        <dbReference type="ARBA" id="ARBA00022630"/>
    </source>
</evidence>